<dbReference type="Proteomes" id="UP001175211">
    <property type="component" value="Unassembled WGS sequence"/>
</dbReference>
<accession>A0AA39JKI7</accession>
<gene>
    <name evidence="1" type="ORF">EV420DRAFT_1649436</name>
</gene>
<evidence type="ECO:0000313" key="1">
    <source>
        <dbReference type="EMBL" id="KAK0443019.1"/>
    </source>
</evidence>
<dbReference type="RefSeq" id="XP_060324513.1">
    <property type="nucleotide sequence ID" value="XM_060478315.1"/>
</dbReference>
<dbReference type="EMBL" id="JAUEPS010000061">
    <property type="protein sequence ID" value="KAK0443019.1"/>
    <property type="molecule type" value="Genomic_DNA"/>
</dbReference>
<sequence>MSCDAPLSALYALCWIFDVSFPPSALTLENNPTTTLPISTLIGAQPFLLSTNPPTPLPALSALLDPQLLQLAKRHHPDSLSADQPIPRFPPCSRLTQSPAALSPILKAPCGAIITARVNMFGPENVAETPKNPERVSKYT</sequence>
<keyword evidence="2" id="KW-1185">Reference proteome</keyword>
<dbReference type="AlphaFoldDB" id="A0AA39JKI7"/>
<comment type="caution">
    <text evidence="1">The sequence shown here is derived from an EMBL/GenBank/DDBJ whole genome shotgun (WGS) entry which is preliminary data.</text>
</comment>
<reference evidence="1" key="1">
    <citation type="submission" date="2023-06" db="EMBL/GenBank/DDBJ databases">
        <authorList>
            <consortium name="Lawrence Berkeley National Laboratory"/>
            <person name="Ahrendt S."/>
            <person name="Sahu N."/>
            <person name="Indic B."/>
            <person name="Wong-Bajracharya J."/>
            <person name="Merenyi Z."/>
            <person name="Ke H.-M."/>
            <person name="Monk M."/>
            <person name="Kocsube S."/>
            <person name="Drula E."/>
            <person name="Lipzen A."/>
            <person name="Balint B."/>
            <person name="Henrissat B."/>
            <person name="Andreopoulos B."/>
            <person name="Martin F.M."/>
            <person name="Harder C.B."/>
            <person name="Rigling D."/>
            <person name="Ford K.L."/>
            <person name="Foster G.D."/>
            <person name="Pangilinan J."/>
            <person name="Papanicolaou A."/>
            <person name="Barry K."/>
            <person name="LaButti K."/>
            <person name="Viragh M."/>
            <person name="Koriabine M."/>
            <person name="Yan M."/>
            <person name="Riley R."/>
            <person name="Champramary S."/>
            <person name="Plett K.L."/>
            <person name="Tsai I.J."/>
            <person name="Slot J."/>
            <person name="Sipos G."/>
            <person name="Plett J."/>
            <person name="Nagy L.G."/>
            <person name="Grigoriev I.V."/>
        </authorList>
    </citation>
    <scope>NUCLEOTIDE SEQUENCE</scope>
    <source>
        <strain evidence="1">CCBAS 213</strain>
    </source>
</reference>
<name>A0AA39JKI7_ARMTA</name>
<protein>
    <submittedName>
        <fullName evidence="1">Uncharacterized protein</fullName>
    </submittedName>
</protein>
<dbReference type="GeneID" id="85361863"/>
<proteinExistence type="predicted"/>
<organism evidence="1 2">
    <name type="scientific">Armillaria tabescens</name>
    <name type="common">Ringless honey mushroom</name>
    <name type="synonym">Agaricus tabescens</name>
    <dbReference type="NCBI Taxonomy" id="1929756"/>
    <lineage>
        <taxon>Eukaryota</taxon>
        <taxon>Fungi</taxon>
        <taxon>Dikarya</taxon>
        <taxon>Basidiomycota</taxon>
        <taxon>Agaricomycotina</taxon>
        <taxon>Agaricomycetes</taxon>
        <taxon>Agaricomycetidae</taxon>
        <taxon>Agaricales</taxon>
        <taxon>Marasmiineae</taxon>
        <taxon>Physalacriaceae</taxon>
        <taxon>Desarmillaria</taxon>
    </lineage>
</organism>
<evidence type="ECO:0000313" key="2">
    <source>
        <dbReference type="Proteomes" id="UP001175211"/>
    </source>
</evidence>